<feature type="transmembrane region" description="Helical" evidence="1">
    <location>
        <begin position="363"/>
        <end position="381"/>
    </location>
</feature>
<keyword evidence="1" id="KW-0472">Membrane</keyword>
<evidence type="ECO:0000313" key="2">
    <source>
        <dbReference type="EMBL" id="MDG3002199.1"/>
    </source>
</evidence>
<feature type="transmembrane region" description="Helical" evidence="1">
    <location>
        <begin position="95"/>
        <end position="116"/>
    </location>
</feature>
<evidence type="ECO:0008006" key="4">
    <source>
        <dbReference type="Google" id="ProtNLM"/>
    </source>
</evidence>
<name>A0ABT6F3T3_9BACT</name>
<feature type="transmembrane region" description="Helical" evidence="1">
    <location>
        <begin position="325"/>
        <end position="343"/>
    </location>
</feature>
<feature type="transmembrane region" description="Helical" evidence="1">
    <location>
        <begin position="402"/>
        <end position="420"/>
    </location>
</feature>
<dbReference type="Proteomes" id="UP001216907">
    <property type="component" value="Unassembled WGS sequence"/>
</dbReference>
<gene>
    <name evidence="2" type="ORF">PZE19_00210</name>
</gene>
<feature type="transmembrane region" description="Helical" evidence="1">
    <location>
        <begin position="287"/>
        <end position="305"/>
    </location>
</feature>
<keyword evidence="1" id="KW-0812">Transmembrane</keyword>
<feature type="transmembrane region" description="Helical" evidence="1">
    <location>
        <begin position="63"/>
        <end position="83"/>
    </location>
</feature>
<evidence type="ECO:0000256" key="1">
    <source>
        <dbReference type="SAM" id="Phobius"/>
    </source>
</evidence>
<keyword evidence="3" id="KW-1185">Reference proteome</keyword>
<feature type="transmembrane region" description="Helical" evidence="1">
    <location>
        <begin position="246"/>
        <end position="267"/>
    </location>
</feature>
<feature type="transmembrane region" description="Helical" evidence="1">
    <location>
        <begin position="128"/>
        <end position="145"/>
    </location>
</feature>
<protein>
    <recommendedName>
        <fullName evidence="4">DUF2339 domain-containing protein</fullName>
    </recommendedName>
</protein>
<keyword evidence="1" id="KW-1133">Transmembrane helix</keyword>
<comment type="caution">
    <text evidence="2">The sequence shown here is derived from an EMBL/GenBank/DDBJ whole genome shotgun (WGS) entry which is preliminary data.</text>
</comment>
<feature type="transmembrane region" description="Helical" evidence="1">
    <location>
        <begin position="224"/>
        <end position="239"/>
    </location>
</feature>
<dbReference type="EMBL" id="JARRAG010000001">
    <property type="protein sequence ID" value="MDG3002199.1"/>
    <property type="molecule type" value="Genomic_DNA"/>
</dbReference>
<dbReference type="RefSeq" id="WP_277858566.1">
    <property type="nucleotide sequence ID" value="NZ_JARRAG010000001.1"/>
</dbReference>
<sequence length="521" mass="55342">MMPGSTVATGAAFWVLTALSLSVGWGIRGNFGHEYGAMIPGALAAMAAVLLSGRRDWYGRLPFFALFGALGWSFGGSISYMQVIGYTHSGHSESVLYGFASLFVIGFLWAAPGGAGTALPAEADRDRLVELFPPILAVFAAWQVQGRLVQPWLHQSGYSLNWYDSDWLGVSFAMAAVLIYAGVRRRVDRATSLILHMTIGWWIGFLTLVPILGLRMTPPRGDNWAGMVGLVAGMLAYCLRNGLPQVARAAVVTGVVGGISFAGASMIKLVAVTSGYETNWHSVLEQTTGLINGLGLALAVAGLAARAGTIDDGIIPSSRRWPERLAVAFTLLAIPLVNFRKSVGHWVDVQAVPAAMYGVAAETWFDLGFAIAAAALFVLMIRHDRRPIAVVPESAIGRGQGLYLILLAIVVVGNFEKALVKFADQRLITEGVVYANAVICTLILLLASPPRGEAEAAPAAIAGARRVRWGRLVAAGVVASSLAVLADWAVVRAIYGDRFAGHASLHIRFGPNATINGPNRP</sequence>
<feature type="transmembrane region" description="Helical" evidence="1">
    <location>
        <begin position="469"/>
        <end position="491"/>
    </location>
</feature>
<accession>A0ABT6F3T3</accession>
<proteinExistence type="predicted"/>
<evidence type="ECO:0000313" key="3">
    <source>
        <dbReference type="Proteomes" id="UP001216907"/>
    </source>
</evidence>
<reference evidence="2 3" key="1">
    <citation type="submission" date="2023-03" db="EMBL/GenBank/DDBJ databases">
        <title>Paludisphaera mucosa sp. nov. a novel planctomycete from northern fen.</title>
        <authorList>
            <person name="Ivanova A."/>
        </authorList>
    </citation>
    <scope>NUCLEOTIDE SEQUENCE [LARGE SCALE GENOMIC DNA]</scope>
    <source>
        <strain evidence="2 3">Pla2</strain>
    </source>
</reference>
<feature type="transmembrane region" description="Helical" evidence="1">
    <location>
        <begin position="34"/>
        <end position="51"/>
    </location>
</feature>
<feature type="transmembrane region" description="Helical" evidence="1">
    <location>
        <begin position="190"/>
        <end position="212"/>
    </location>
</feature>
<organism evidence="2 3">
    <name type="scientific">Paludisphaera mucosa</name>
    <dbReference type="NCBI Taxonomy" id="3030827"/>
    <lineage>
        <taxon>Bacteria</taxon>
        <taxon>Pseudomonadati</taxon>
        <taxon>Planctomycetota</taxon>
        <taxon>Planctomycetia</taxon>
        <taxon>Isosphaerales</taxon>
        <taxon>Isosphaeraceae</taxon>
        <taxon>Paludisphaera</taxon>
    </lineage>
</organism>
<feature type="transmembrane region" description="Helical" evidence="1">
    <location>
        <begin position="432"/>
        <end position="448"/>
    </location>
</feature>
<feature type="transmembrane region" description="Helical" evidence="1">
    <location>
        <begin position="165"/>
        <end position="183"/>
    </location>
</feature>